<gene>
    <name evidence="12" type="ORF">A7P95_07110</name>
</gene>
<evidence type="ECO:0000313" key="12">
    <source>
        <dbReference type="EMBL" id="OAM27150.1"/>
    </source>
</evidence>
<accession>A0A1A9RX53</accession>
<dbReference type="EMBL" id="LXSL01000025">
    <property type="protein sequence ID" value="OAM27150.1"/>
    <property type="molecule type" value="Genomic_DNA"/>
</dbReference>
<evidence type="ECO:0000259" key="10">
    <source>
        <dbReference type="Pfam" id="PF04575"/>
    </source>
</evidence>
<dbReference type="InterPro" id="IPR011990">
    <property type="entry name" value="TPR-like_helical_dom_sf"/>
</dbReference>
<keyword evidence="2" id="KW-1134">Transmembrane beta strand</keyword>
<sequence length="479" mass="54266">MSIKRKYGWGVCLLALPFQVALAAPPEAEPDTGFDITPVAAPKAESPPAPAAPKDGRLNMSREELLRQPELLQQALSYAVLTNNSEGVALLLPIYLETPEPHDALLVALAQAIVARAEGDYHRAISLYRAALDAHPDMPPVRLVLAQALFENMADKDARQEIKRFQQTPGLAPELKQLGDQYLQALDKRDRWSFYGSVNYVRDSNVNNSNNRKGAAWSRVDTPESAQGLAYRAGASRDWNLHGNLYWRLAFNHYGWYYWDNHKYDFHVARVAAGPAYKTARAEVSVMPYFERQWAGTDYARHQTRKYLRETGVRTEWQYWLTPRHKVLTALELGGQKYDIRDRLDGDSYAASGTWLYVRKSTQYFTFGVDWSRKLAERSPAESYTRKGIRAGWTQQWGWGLTTSASFGGGLRDYDAPWWGGSAPRQDRELNASVLVSHRKIQFAGITPQLVGIWQRTNSNNPLFSFSKGNVFIQLGRSF</sequence>
<evidence type="ECO:0000256" key="9">
    <source>
        <dbReference type="SAM" id="SignalP"/>
    </source>
</evidence>
<evidence type="ECO:0000256" key="3">
    <source>
        <dbReference type="ARBA" id="ARBA00022692"/>
    </source>
</evidence>
<dbReference type="Gene3D" id="1.25.40.10">
    <property type="entry name" value="Tetratricopeptide repeat domain"/>
    <property type="match status" value="1"/>
</dbReference>
<evidence type="ECO:0000256" key="2">
    <source>
        <dbReference type="ARBA" id="ARBA00022452"/>
    </source>
</evidence>
<dbReference type="GO" id="GO:0009279">
    <property type="term" value="C:cell outer membrane"/>
    <property type="evidence" value="ECO:0007669"/>
    <property type="project" value="UniProtKB-SubCell"/>
</dbReference>
<proteinExistence type="inferred from homology"/>
<feature type="region of interest" description="Disordered" evidence="8">
    <location>
        <begin position="33"/>
        <end position="56"/>
    </location>
</feature>
<keyword evidence="4 9" id="KW-0732">Signal</keyword>
<dbReference type="InterPro" id="IPR057556">
    <property type="entry name" value="TPR_Slam"/>
</dbReference>
<name>A0A1A9RX53_9NEIS</name>
<comment type="subcellular location">
    <subcellularLocation>
        <location evidence="1">Cell outer membrane</location>
        <topology evidence="1">Multi-pass membrane protein</topology>
    </subcellularLocation>
</comment>
<dbReference type="SUPFAM" id="SSF48452">
    <property type="entry name" value="TPR-like"/>
    <property type="match status" value="1"/>
</dbReference>
<protein>
    <recommendedName>
        <fullName evidence="14">DUF560 domain-containing protein</fullName>
    </recommendedName>
</protein>
<keyword evidence="5" id="KW-0472">Membrane</keyword>
<evidence type="ECO:0000259" key="11">
    <source>
        <dbReference type="Pfam" id="PF24575"/>
    </source>
</evidence>
<evidence type="ECO:0000256" key="4">
    <source>
        <dbReference type="ARBA" id="ARBA00022729"/>
    </source>
</evidence>
<dbReference type="Pfam" id="PF04575">
    <property type="entry name" value="SlipAM"/>
    <property type="match status" value="1"/>
</dbReference>
<keyword evidence="6" id="KW-0998">Cell outer membrane</keyword>
<keyword evidence="13" id="KW-1185">Reference proteome</keyword>
<evidence type="ECO:0000256" key="1">
    <source>
        <dbReference type="ARBA" id="ARBA00004571"/>
    </source>
</evidence>
<evidence type="ECO:0000256" key="8">
    <source>
        <dbReference type="SAM" id="MobiDB-lite"/>
    </source>
</evidence>
<feature type="domain" description="Surface lipoprotein assembly modifier N-terminal TPR repeats region" evidence="11">
    <location>
        <begin position="58"/>
        <end position="161"/>
    </location>
</feature>
<evidence type="ECO:0000313" key="13">
    <source>
        <dbReference type="Proteomes" id="UP000077885"/>
    </source>
</evidence>
<keyword evidence="3" id="KW-0812">Transmembrane</keyword>
<dbReference type="STRING" id="1795827.A7P95_07110"/>
<dbReference type="AlphaFoldDB" id="A0A1A9RX53"/>
<comment type="similarity">
    <text evidence="7">Belongs to the Slam family.</text>
</comment>
<reference evidence="13" key="1">
    <citation type="submission" date="2016-05" db="EMBL/GenBank/DDBJ databases">
        <title>Draft genome of Corynebacterium afermentans subsp. afermentans LCDC 88199T.</title>
        <authorList>
            <person name="Bernier A.-M."/>
            <person name="Bernard K."/>
        </authorList>
    </citation>
    <scope>NUCLEOTIDE SEQUENCE [LARGE SCALE GENOMIC DNA]</scope>
    <source>
        <strain evidence="13">NML02-A-017</strain>
    </source>
</reference>
<feature type="domain" description="Surface lipoprotein assembly modifier C-terminal" evidence="10">
    <location>
        <begin position="192"/>
        <end position="479"/>
    </location>
</feature>
<feature type="chain" id="PRO_5008396232" description="DUF560 domain-containing protein" evidence="9">
    <location>
        <begin position="24"/>
        <end position="479"/>
    </location>
</feature>
<evidence type="ECO:0000256" key="7">
    <source>
        <dbReference type="ARBA" id="ARBA00023609"/>
    </source>
</evidence>
<dbReference type="Pfam" id="PF24575">
    <property type="entry name" value="TPR_Slam"/>
    <property type="match status" value="1"/>
</dbReference>
<organism evidence="12 13">
    <name type="scientific">Eikenella longinqua</name>
    <dbReference type="NCBI Taxonomy" id="1795827"/>
    <lineage>
        <taxon>Bacteria</taxon>
        <taxon>Pseudomonadati</taxon>
        <taxon>Pseudomonadota</taxon>
        <taxon>Betaproteobacteria</taxon>
        <taxon>Neisseriales</taxon>
        <taxon>Neisseriaceae</taxon>
        <taxon>Eikenella</taxon>
    </lineage>
</organism>
<dbReference type="RefSeq" id="WP_067593228.1">
    <property type="nucleotide sequence ID" value="NZ_LXSL01000025.1"/>
</dbReference>
<dbReference type="Proteomes" id="UP000077885">
    <property type="component" value="Unassembled WGS sequence"/>
</dbReference>
<feature type="signal peptide" evidence="9">
    <location>
        <begin position="1"/>
        <end position="23"/>
    </location>
</feature>
<dbReference type="OrthoDB" id="8606547at2"/>
<evidence type="ECO:0008006" key="14">
    <source>
        <dbReference type="Google" id="ProtNLM"/>
    </source>
</evidence>
<evidence type="ECO:0000256" key="5">
    <source>
        <dbReference type="ARBA" id="ARBA00023136"/>
    </source>
</evidence>
<dbReference type="InterPro" id="IPR007655">
    <property type="entry name" value="Slam_C"/>
</dbReference>
<evidence type="ECO:0000256" key="6">
    <source>
        <dbReference type="ARBA" id="ARBA00023237"/>
    </source>
</evidence>
<comment type="caution">
    <text evidence="12">The sequence shown here is derived from an EMBL/GenBank/DDBJ whole genome shotgun (WGS) entry which is preliminary data.</text>
</comment>